<dbReference type="GO" id="GO:0032040">
    <property type="term" value="C:small-subunit processome"/>
    <property type="evidence" value="ECO:0007669"/>
    <property type="project" value="EnsemblFungi"/>
</dbReference>
<dbReference type="GO" id="GO:0006359">
    <property type="term" value="P:regulation of transcription by RNA polymerase III"/>
    <property type="evidence" value="ECO:0007669"/>
    <property type="project" value="EnsemblFungi"/>
</dbReference>
<dbReference type="OrthoDB" id="2275560at2759"/>
<evidence type="ECO:0000256" key="1">
    <source>
        <dbReference type="ARBA" id="ARBA00006941"/>
    </source>
</evidence>
<sequence>MPVNCTNLIRTRRISPRKKSKDRAQGVVEIRATRFLQKLTFGRVLTTANFCLLQTSPPIGAQRTLFLLIAMSKQIFEEDDLTSSEELQSWVATYCQLFGHEFFAQIPAEYIEDDFNLTGLAAIVPYYREALDMILDYDFDSEEETKPADKQSQLPLIEHSAELLYGLIHQRFILTKQGLGLMAAKFESGQFGKCPRVLCEQMPLLPMGRHDQPGKETVRLYCACCNDIYLPSSSKYLNIDGSFFGTSFPGMFLKVFPEVARMINNRTQNGQFELKCFGFKVNEVSASGSRMRWLRMRPQTEAEIAEYEQCEFGAPSEVDGSSKETMVSDDQSMS</sequence>
<dbReference type="SMART" id="SM01085">
    <property type="entry name" value="CK_II_beta"/>
    <property type="match status" value="1"/>
</dbReference>
<dbReference type="Proteomes" id="UP000094336">
    <property type="component" value="Unassembled WGS sequence"/>
</dbReference>
<evidence type="ECO:0000313" key="6">
    <source>
        <dbReference type="Proteomes" id="UP000094336"/>
    </source>
</evidence>
<dbReference type="Pfam" id="PF01214">
    <property type="entry name" value="CK_II_beta"/>
    <property type="match status" value="1"/>
</dbReference>
<dbReference type="RefSeq" id="XP_018983029.1">
    <property type="nucleotide sequence ID" value="XM_019130624.1"/>
</dbReference>
<dbReference type="InterPro" id="IPR016149">
    <property type="entry name" value="Casein_kin_II_reg-sub_N"/>
</dbReference>
<evidence type="ECO:0000256" key="2">
    <source>
        <dbReference type="ARBA" id="ARBA00045899"/>
    </source>
</evidence>
<evidence type="ECO:0000256" key="4">
    <source>
        <dbReference type="SAM" id="MobiDB-lite"/>
    </source>
</evidence>
<dbReference type="SUPFAM" id="SSF57798">
    <property type="entry name" value="Casein kinase II beta subunit"/>
    <property type="match status" value="1"/>
</dbReference>
<dbReference type="GO" id="GO:0006356">
    <property type="term" value="P:regulation of transcription by RNA polymerase I"/>
    <property type="evidence" value="ECO:0007669"/>
    <property type="project" value="EnsemblFungi"/>
</dbReference>
<proteinExistence type="inferred from homology"/>
<dbReference type="Gene3D" id="1.10.1820.10">
    <property type="entry name" value="protein kinase ck2 holoenzyme, chain C, domain 1"/>
    <property type="match status" value="1"/>
</dbReference>
<feature type="compositionally biased region" description="Polar residues" evidence="4">
    <location>
        <begin position="323"/>
        <end position="334"/>
    </location>
</feature>
<feature type="region of interest" description="Disordered" evidence="4">
    <location>
        <begin position="314"/>
        <end position="334"/>
    </location>
</feature>
<dbReference type="GO" id="GO:0005956">
    <property type="term" value="C:protein kinase CK2 complex"/>
    <property type="evidence" value="ECO:0007669"/>
    <property type="project" value="UniProtKB-UniRule"/>
</dbReference>
<dbReference type="FunFam" id="2.20.25.20:FF:000001">
    <property type="entry name" value="Casein kinase II subunit beta"/>
    <property type="match status" value="1"/>
</dbReference>
<dbReference type="GO" id="GO:0006974">
    <property type="term" value="P:DNA damage response"/>
    <property type="evidence" value="ECO:0007669"/>
    <property type="project" value="EnsemblFungi"/>
</dbReference>
<comment type="similarity">
    <text evidence="1 3">Belongs to the casein kinase 2 subunit beta family.</text>
</comment>
<dbReference type="GO" id="GO:0051726">
    <property type="term" value="P:regulation of cell cycle"/>
    <property type="evidence" value="ECO:0007669"/>
    <property type="project" value="EnsemblFungi"/>
</dbReference>
<gene>
    <name evidence="5" type="ORF">BABINDRAFT_169009</name>
</gene>
<dbReference type="FunFam" id="1.10.1820.10:FF:000005">
    <property type="entry name" value="Casein kinase II subunit beta"/>
    <property type="match status" value="1"/>
</dbReference>
<protein>
    <recommendedName>
        <fullName evidence="3">Casein kinase II subunit beta</fullName>
        <shortName evidence="3">CK II beta</shortName>
    </recommendedName>
</protein>
<keyword evidence="6" id="KW-1185">Reference proteome</keyword>
<dbReference type="PANTHER" id="PTHR11740:SF0">
    <property type="entry name" value="CASEIN KINASE II SUBUNIT BETA"/>
    <property type="match status" value="1"/>
</dbReference>
<dbReference type="EMBL" id="KV454439">
    <property type="protein sequence ID" value="ODQ77701.1"/>
    <property type="molecule type" value="Genomic_DNA"/>
</dbReference>
<reference evidence="6" key="1">
    <citation type="submission" date="2016-05" db="EMBL/GenBank/DDBJ databases">
        <title>Comparative genomics of biotechnologically important yeasts.</title>
        <authorList>
            <consortium name="DOE Joint Genome Institute"/>
            <person name="Riley R."/>
            <person name="Haridas S."/>
            <person name="Wolfe K.H."/>
            <person name="Lopes M.R."/>
            <person name="Hittinger C.T."/>
            <person name="Goker M."/>
            <person name="Salamov A."/>
            <person name="Wisecaver J."/>
            <person name="Long T.M."/>
            <person name="Aerts A.L."/>
            <person name="Barry K."/>
            <person name="Choi C."/>
            <person name="Clum A."/>
            <person name="Coughlan A.Y."/>
            <person name="Deshpande S."/>
            <person name="Douglass A.P."/>
            <person name="Hanson S.J."/>
            <person name="Klenk H.-P."/>
            <person name="Labutti K."/>
            <person name="Lapidus A."/>
            <person name="Lindquist E."/>
            <person name="Lipzen A."/>
            <person name="Meier-Kolthoff J.P."/>
            <person name="Ohm R.A."/>
            <person name="Otillar R.P."/>
            <person name="Pangilinan J."/>
            <person name="Peng Y."/>
            <person name="Rokas A."/>
            <person name="Rosa C.A."/>
            <person name="Scheuner C."/>
            <person name="Sibirny A.A."/>
            <person name="Slot J.C."/>
            <person name="Stielow J.B."/>
            <person name="Sun H."/>
            <person name="Kurtzman C.P."/>
            <person name="Blackwell M."/>
            <person name="Grigoriev I.V."/>
            <person name="Jeffries T.W."/>
        </authorList>
    </citation>
    <scope>NUCLEOTIDE SEQUENCE [LARGE SCALE GENOMIC DNA]</scope>
    <source>
        <strain evidence="6">NRRL Y-12698</strain>
    </source>
</reference>
<dbReference type="GO" id="GO:0060962">
    <property type="term" value="P:regulation of ribosomal protein gene transcription by RNA polymerase II"/>
    <property type="evidence" value="ECO:0007669"/>
    <property type="project" value="EnsemblFungi"/>
</dbReference>
<dbReference type="Gene3D" id="2.20.25.20">
    <property type="match status" value="1"/>
</dbReference>
<dbReference type="PRINTS" id="PR00472">
    <property type="entry name" value="CASNKINASEII"/>
</dbReference>
<dbReference type="GO" id="GO:0034456">
    <property type="term" value="C:UTP-C complex"/>
    <property type="evidence" value="ECO:0007669"/>
    <property type="project" value="EnsemblFungi"/>
</dbReference>
<dbReference type="AlphaFoldDB" id="A0A1E3QJ27"/>
<dbReference type="GeneID" id="30148477"/>
<dbReference type="InterPro" id="IPR035991">
    <property type="entry name" value="Casein_kinase_II_beta-like"/>
</dbReference>
<dbReference type="GO" id="GO:0042790">
    <property type="term" value="P:nucleolar large rRNA transcription by RNA polymerase I"/>
    <property type="evidence" value="ECO:0007669"/>
    <property type="project" value="EnsemblFungi"/>
</dbReference>
<dbReference type="PANTHER" id="PTHR11740">
    <property type="entry name" value="CASEIN KINASE II SUBUNIT BETA"/>
    <property type="match status" value="1"/>
</dbReference>
<accession>A0A1E3QJ27</accession>
<comment type="subunit">
    <text evidence="3">Tetramer of two alpha and two beta subunits.</text>
</comment>
<evidence type="ECO:0000256" key="3">
    <source>
        <dbReference type="RuleBase" id="RU361268"/>
    </source>
</evidence>
<dbReference type="GO" id="GO:0030291">
    <property type="term" value="F:protein serine/threonine kinase inhibitor activity"/>
    <property type="evidence" value="ECO:0007669"/>
    <property type="project" value="EnsemblFungi"/>
</dbReference>
<dbReference type="STRING" id="984486.A0A1E3QJ27"/>
<name>A0A1E3QJ27_9ASCO</name>
<dbReference type="GO" id="GO:0032545">
    <property type="term" value="C:CURI complex"/>
    <property type="evidence" value="ECO:0007669"/>
    <property type="project" value="EnsemblFungi"/>
</dbReference>
<comment type="function">
    <text evidence="2 3">Regulatory subunit of casein kinase II/CK2. As part of the kinase complex regulates the basal catalytic activity of the alpha subunit a constitutively active serine/threonine-protein kinase that phosphorylates a large number of substrates containing acidic residues C-terminal to the phosphorylated serine or threonine.</text>
</comment>
<dbReference type="PROSITE" id="PS01101">
    <property type="entry name" value="CK2_BETA"/>
    <property type="match status" value="1"/>
</dbReference>
<organism evidence="5 6">
    <name type="scientific">Babjeviella inositovora NRRL Y-12698</name>
    <dbReference type="NCBI Taxonomy" id="984486"/>
    <lineage>
        <taxon>Eukaryota</taxon>
        <taxon>Fungi</taxon>
        <taxon>Dikarya</taxon>
        <taxon>Ascomycota</taxon>
        <taxon>Saccharomycotina</taxon>
        <taxon>Pichiomycetes</taxon>
        <taxon>Serinales incertae sedis</taxon>
        <taxon>Babjeviella</taxon>
    </lineage>
</organism>
<evidence type="ECO:0000313" key="5">
    <source>
        <dbReference type="EMBL" id="ODQ77701.1"/>
    </source>
</evidence>
<dbReference type="InterPro" id="IPR000704">
    <property type="entry name" value="Casein_kinase_II_reg-sub"/>
</dbReference>
<dbReference type="GO" id="GO:0005737">
    <property type="term" value="C:cytoplasm"/>
    <property type="evidence" value="ECO:0007669"/>
    <property type="project" value="TreeGrafter"/>
</dbReference>